<reference evidence="2 3" key="1">
    <citation type="submission" date="2019-02" db="EMBL/GenBank/DDBJ databases">
        <authorList>
            <consortium name="Pathogen Informatics"/>
        </authorList>
    </citation>
    <scope>NUCLEOTIDE SEQUENCE [LARGE SCALE GENOMIC DNA]</scope>
    <source>
        <strain evidence="2 3">3012STDY6756504</strain>
    </source>
</reference>
<sequence length="103" mass="9737">MRNSLRCAAASLAAASLVGTAAGASADPGAAAAVTPVADAGTGSSMLDAGSSAARSAGVLAQQGDIIGIIVLLGITPFQMLTSGICDLATGSGLGNPCSPSRY</sequence>
<evidence type="ECO:0000256" key="1">
    <source>
        <dbReference type="SAM" id="SignalP"/>
    </source>
</evidence>
<keyword evidence="1" id="KW-0732">Signal</keyword>
<evidence type="ECO:0008006" key="4">
    <source>
        <dbReference type="Google" id="ProtNLM"/>
    </source>
</evidence>
<proteinExistence type="predicted"/>
<evidence type="ECO:0000313" key="2">
    <source>
        <dbReference type="EMBL" id="VFA97612.1"/>
    </source>
</evidence>
<dbReference type="AlphaFoldDB" id="A0A4U8VW73"/>
<feature type="signal peptide" evidence="1">
    <location>
        <begin position="1"/>
        <end position="26"/>
    </location>
</feature>
<dbReference type="RefSeq" id="WP_130916446.1">
    <property type="nucleotide sequence ID" value="NZ_JADLQM010000011.1"/>
</dbReference>
<name>A0A4U8VW73_9NOCA</name>
<organism evidence="2 3">
    <name type="scientific">Nocardia cyriacigeorgica</name>
    <dbReference type="NCBI Taxonomy" id="135487"/>
    <lineage>
        <taxon>Bacteria</taxon>
        <taxon>Bacillati</taxon>
        <taxon>Actinomycetota</taxon>
        <taxon>Actinomycetes</taxon>
        <taxon>Mycobacteriales</taxon>
        <taxon>Nocardiaceae</taxon>
        <taxon>Nocardia</taxon>
    </lineage>
</organism>
<gene>
    <name evidence="2" type="ORF">NCTC10797_01376</name>
</gene>
<dbReference type="EMBL" id="LR215973">
    <property type="protein sequence ID" value="VFA97612.1"/>
    <property type="molecule type" value="Genomic_DNA"/>
</dbReference>
<dbReference type="Proteomes" id="UP000290439">
    <property type="component" value="Chromosome"/>
</dbReference>
<accession>A0A4U8VW73</accession>
<feature type="chain" id="PRO_5020979748" description="Secreted protein" evidence="1">
    <location>
        <begin position="27"/>
        <end position="103"/>
    </location>
</feature>
<protein>
    <recommendedName>
        <fullName evidence="4">Secreted protein</fullName>
    </recommendedName>
</protein>
<evidence type="ECO:0000313" key="3">
    <source>
        <dbReference type="Proteomes" id="UP000290439"/>
    </source>
</evidence>